<proteinExistence type="predicted"/>
<organism evidence="1 2">
    <name type="scientific">Penicillium angulare</name>
    <dbReference type="NCBI Taxonomy" id="116970"/>
    <lineage>
        <taxon>Eukaryota</taxon>
        <taxon>Fungi</taxon>
        <taxon>Dikarya</taxon>
        <taxon>Ascomycota</taxon>
        <taxon>Pezizomycotina</taxon>
        <taxon>Eurotiomycetes</taxon>
        <taxon>Eurotiomycetidae</taxon>
        <taxon>Eurotiales</taxon>
        <taxon>Aspergillaceae</taxon>
        <taxon>Penicillium</taxon>
    </lineage>
</organism>
<name>A0A9W9F6X9_9EURO</name>
<dbReference type="Proteomes" id="UP001149165">
    <property type="component" value="Unassembled WGS sequence"/>
</dbReference>
<dbReference type="AlphaFoldDB" id="A0A9W9F6X9"/>
<gene>
    <name evidence="1" type="ORF">N7456_010476</name>
</gene>
<evidence type="ECO:0000313" key="2">
    <source>
        <dbReference type="Proteomes" id="UP001149165"/>
    </source>
</evidence>
<sequence length="77" mass="8490">MDFSKIPLLYKPDSSGALKCHEPSQKLVSSLSFRHNTFSQYRIANPATTANSLTGNEAGFLVTVEKINRETLATDET</sequence>
<evidence type="ECO:0000313" key="1">
    <source>
        <dbReference type="EMBL" id="KAJ5094615.1"/>
    </source>
</evidence>
<keyword evidence="2" id="KW-1185">Reference proteome</keyword>
<comment type="caution">
    <text evidence="1">The sequence shown here is derived from an EMBL/GenBank/DDBJ whole genome shotgun (WGS) entry which is preliminary data.</text>
</comment>
<reference evidence="1" key="2">
    <citation type="journal article" date="2023" name="IMA Fungus">
        <title>Comparative genomic study of the Penicillium genus elucidates a diverse pangenome and 15 lateral gene transfer events.</title>
        <authorList>
            <person name="Petersen C."/>
            <person name="Sorensen T."/>
            <person name="Nielsen M.R."/>
            <person name="Sondergaard T.E."/>
            <person name="Sorensen J.L."/>
            <person name="Fitzpatrick D.A."/>
            <person name="Frisvad J.C."/>
            <person name="Nielsen K.L."/>
        </authorList>
    </citation>
    <scope>NUCLEOTIDE SEQUENCE</scope>
    <source>
        <strain evidence="1">IBT 30069</strain>
    </source>
</reference>
<dbReference type="EMBL" id="JAPQKH010000006">
    <property type="protein sequence ID" value="KAJ5094615.1"/>
    <property type="molecule type" value="Genomic_DNA"/>
</dbReference>
<reference evidence="1" key="1">
    <citation type="submission" date="2022-11" db="EMBL/GenBank/DDBJ databases">
        <authorList>
            <person name="Petersen C."/>
        </authorList>
    </citation>
    <scope>NUCLEOTIDE SEQUENCE</scope>
    <source>
        <strain evidence="1">IBT 30069</strain>
    </source>
</reference>
<accession>A0A9W9F6X9</accession>
<protein>
    <submittedName>
        <fullName evidence="1">Uncharacterized protein</fullName>
    </submittedName>
</protein>